<dbReference type="PANTHER" id="PTHR38447">
    <property type="entry name" value="TRANSCRIPTION FACTOR YDEB-RELATED"/>
    <property type="match status" value="1"/>
</dbReference>
<protein>
    <submittedName>
        <fullName evidence="2">CarD family transcriptional regulator</fullName>
    </submittedName>
</protein>
<evidence type="ECO:0000259" key="1">
    <source>
        <dbReference type="SMART" id="SM01058"/>
    </source>
</evidence>
<dbReference type="RefSeq" id="WP_202835122.1">
    <property type="nucleotide sequence ID" value="NZ_JAETWB010000040.1"/>
</dbReference>
<sequence>MVNERFQGGLPREWTAEIAGEVLCAGDQVMHPAHGVGCVTCIAVEEVSGFSLEFVHVVFDEARLTLRVPSNKVRSIGLRRIASQALIDEAMATLRGRARSTKLIWTRRAQEYQAKINSGDPRVVAEVIRDLRRNAITGQQSFSERAIYEAALDRLACEIAAAEGTEKAAAVGRINDHLASVPA</sequence>
<dbReference type="InterPro" id="IPR042215">
    <property type="entry name" value="CarD-like_C"/>
</dbReference>
<feature type="domain" description="CarD-like/TRCF RNAP-interacting" evidence="1">
    <location>
        <begin position="22"/>
        <end position="132"/>
    </location>
</feature>
<dbReference type="InterPro" id="IPR052531">
    <property type="entry name" value="CarD-like_regulator"/>
</dbReference>
<dbReference type="InterPro" id="IPR036101">
    <property type="entry name" value="CarD-like/TRCF_RID_sf"/>
</dbReference>
<keyword evidence="3" id="KW-1185">Reference proteome</keyword>
<gene>
    <name evidence="2" type="ORF">JMJ56_28400</name>
</gene>
<organism evidence="2 3">
    <name type="scientific">Belnapia arida</name>
    <dbReference type="NCBI Taxonomy" id="2804533"/>
    <lineage>
        <taxon>Bacteria</taxon>
        <taxon>Pseudomonadati</taxon>
        <taxon>Pseudomonadota</taxon>
        <taxon>Alphaproteobacteria</taxon>
        <taxon>Acetobacterales</taxon>
        <taxon>Roseomonadaceae</taxon>
        <taxon>Belnapia</taxon>
    </lineage>
</organism>
<reference evidence="2 3" key="1">
    <citation type="submission" date="2021-01" db="EMBL/GenBank/DDBJ databases">
        <title>Belnapia mucosa sp. nov. and Belnapia arida sp. nov., isolated from the Tabernas Desert (Almeria, Spain).</title>
        <authorList>
            <person name="Molina-Menor E."/>
            <person name="Vidal-Verdu A."/>
            <person name="Calonge A."/>
            <person name="Satari L."/>
            <person name="Pereto J."/>
            <person name="Porcar M."/>
        </authorList>
    </citation>
    <scope>NUCLEOTIDE SEQUENCE [LARGE SCALE GENOMIC DNA]</scope>
    <source>
        <strain evidence="2 3">T18</strain>
    </source>
</reference>
<dbReference type="Pfam" id="PF21095">
    <property type="entry name" value="CarD_C"/>
    <property type="match status" value="1"/>
</dbReference>
<evidence type="ECO:0000313" key="3">
    <source>
        <dbReference type="Proteomes" id="UP000660885"/>
    </source>
</evidence>
<dbReference type="InterPro" id="IPR003711">
    <property type="entry name" value="CarD-like/TRCF_RID"/>
</dbReference>
<dbReference type="Gene3D" id="1.20.58.1290">
    <property type="entry name" value="CarD-like, C-terminal domain"/>
    <property type="match status" value="1"/>
</dbReference>
<dbReference type="PANTHER" id="PTHR38447:SF1">
    <property type="entry name" value="RNA POLYMERASE-BINDING TRANSCRIPTION FACTOR CARD"/>
    <property type="match status" value="1"/>
</dbReference>
<dbReference type="InterPro" id="IPR048792">
    <property type="entry name" value="CarD_C"/>
</dbReference>
<dbReference type="Gene3D" id="2.40.10.170">
    <property type="match status" value="1"/>
</dbReference>
<dbReference type="SMART" id="SM01058">
    <property type="entry name" value="CarD_TRCF"/>
    <property type="match status" value="1"/>
</dbReference>
<evidence type="ECO:0000313" key="2">
    <source>
        <dbReference type="EMBL" id="MBL6081910.1"/>
    </source>
</evidence>
<dbReference type="Pfam" id="PF02559">
    <property type="entry name" value="CarD_TRCF_RID"/>
    <property type="match status" value="1"/>
</dbReference>
<dbReference type="Proteomes" id="UP000660885">
    <property type="component" value="Unassembled WGS sequence"/>
</dbReference>
<accession>A0ABS1UCM6</accession>
<dbReference type="SUPFAM" id="SSF141259">
    <property type="entry name" value="CarD-like"/>
    <property type="match status" value="1"/>
</dbReference>
<comment type="caution">
    <text evidence="2">The sequence shown here is derived from an EMBL/GenBank/DDBJ whole genome shotgun (WGS) entry which is preliminary data.</text>
</comment>
<proteinExistence type="predicted"/>
<name>A0ABS1UCM6_9PROT</name>
<dbReference type="EMBL" id="JAETWB010000040">
    <property type="protein sequence ID" value="MBL6081910.1"/>
    <property type="molecule type" value="Genomic_DNA"/>
</dbReference>